<evidence type="ECO:0000256" key="3">
    <source>
        <dbReference type="ARBA" id="ARBA00022588"/>
    </source>
</evidence>
<dbReference type="Pfam" id="PF00089">
    <property type="entry name" value="Trypsin"/>
    <property type="match status" value="1"/>
</dbReference>
<evidence type="ECO:0000256" key="9">
    <source>
        <dbReference type="RuleBase" id="RU363034"/>
    </source>
</evidence>
<dbReference type="InterPro" id="IPR009003">
    <property type="entry name" value="Peptidase_S1_PA"/>
</dbReference>
<protein>
    <recommendedName>
        <fullName evidence="12">Peptidase S1 domain-containing protein</fullName>
    </recommendedName>
</protein>
<dbReference type="PRINTS" id="PR00722">
    <property type="entry name" value="CHYMOTRYPSIN"/>
</dbReference>
<evidence type="ECO:0000256" key="7">
    <source>
        <dbReference type="ARBA" id="ARBA00023180"/>
    </source>
</evidence>
<feature type="region of interest" description="Disordered" evidence="10">
    <location>
        <begin position="280"/>
        <end position="329"/>
    </location>
</feature>
<evidence type="ECO:0000256" key="2">
    <source>
        <dbReference type="ARBA" id="ARBA00022525"/>
    </source>
</evidence>
<keyword evidence="4 11" id="KW-0732">Signal</keyword>
<organism evidence="13 14">
    <name type="scientific">Anopheles farauti</name>
    <dbReference type="NCBI Taxonomy" id="69004"/>
    <lineage>
        <taxon>Eukaryota</taxon>
        <taxon>Metazoa</taxon>
        <taxon>Ecdysozoa</taxon>
        <taxon>Arthropoda</taxon>
        <taxon>Hexapoda</taxon>
        <taxon>Insecta</taxon>
        <taxon>Pterygota</taxon>
        <taxon>Neoptera</taxon>
        <taxon>Endopterygota</taxon>
        <taxon>Diptera</taxon>
        <taxon>Nematocera</taxon>
        <taxon>Culicoidea</taxon>
        <taxon>Culicidae</taxon>
        <taxon>Anophelinae</taxon>
        <taxon>Anopheles</taxon>
    </lineage>
</organism>
<dbReference type="EnsemblMetazoa" id="AFAF008417-RA">
    <property type="protein sequence ID" value="AFAF008417-PA"/>
    <property type="gene ID" value="AFAF008417"/>
</dbReference>
<feature type="chain" id="PRO_5008132782" description="Peptidase S1 domain-containing protein" evidence="11">
    <location>
        <begin position="18"/>
        <end position="418"/>
    </location>
</feature>
<name>A0A182QEB2_9DIPT</name>
<feature type="domain" description="Peptidase S1" evidence="12">
    <location>
        <begin position="25"/>
        <end position="267"/>
    </location>
</feature>
<evidence type="ECO:0000256" key="10">
    <source>
        <dbReference type="SAM" id="MobiDB-lite"/>
    </source>
</evidence>
<evidence type="ECO:0000256" key="8">
    <source>
        <dbReference type="ARBA" id="ARBA00024195"/>
    </source>
</evidence>
<proteinExistence type="inferred from homology"/>
<dbReference type="InterPro" id="IPR001254">
    <property type="entry name" value="Trypsin_dom"/>
</dbReference>
<dbReference type="Gene3D" id="2.40.10.10">
    <property type="entry name" value="Trypsin-like serine proteases"/>
    <property type="match status" value="1"/>
</dbReference>
<dbReference type="GO" id="GO:0004252">
    <property type="term" value="F:serine-type endopeptidase activity"/>
    <property type="evidence" value="ECO:0007669"/>
    <property type="project" value="InterPro"/>
</dbReference>
<dbReference type="GO" id="GO:0006508">
    <property type="term" value="P:proteolysis"/>
    <property type="evidence" value="ECO:0007669"/>
    <property type="project" value="UniProtKB-KW"/>
</dbReference>
<dbReference type="GO" id="GO:0005576">
    <property type="term" value="C:extracellular region"/>
    <property type="evidence" value="ECO:0007669"/>
    <property type="project" value="UniProtKB-SubCell"/>
</dbReference>
<sequence length="418" mass="45769">MFQALLPVLLLLPLVKCIYIDSELGLGGNATTARRYPYMVQLQQFMVVNYVHHCGGSLLTPSCILTAAHCTGDEFGSRLLLQAQAGTIYRGSETLGQRRPIVRTVTHERYVQDGKTGPYDIALALVEEPFLLDGVTVATISLLPSDHEQPLTTDVMGFGKIDRDDTLPEVLQVVFCSFRPPTACRERPSEGTFCVGSPGATACQGDSGGPVVATLDGVDWLVGVVSYGLRTCGSGPITCTDVGVDGGALWRTADRRRMMDACQRKLLLLVRAPHRECPIALPAEVDEGGEPDEEQRDEQDEQDEIVVGGEQKDGQTADQQQDDDGEGEENARLPIQLRLDVIERFEQLESALVQILPSQQLLDRTDEESLIESNRWVVASPDVIRHALSIGSIKLTRDATDARKLFNDREELVQLGAD</sequence>
<dbReference type="InterPro" id="IPR001314">
    <property type="entry name" value="Peptidase_S1A"/>
</dbReference>
<dbReference type="InterPro" id="IPR051487">
    <property type="entry name" value="Ser/Thr_Proteases_Immune/Dev"/>
</dbReference>
<evidence type="ECO:0000256" key="1">
    <source>
        <dbReference type="ARBA" id="ARBA00004613"/>
    </source>
</evidence>
<dbReference type="InterPro" id="IPR043504">
    <property type="entry name" value="Peptidase_S1_PA_chymotrypsin"/>
</dbReference>
<dbReference type="SMART" id="SM00020">
    <property type="entry name" value="Tryp_SPc"/>
    <property type="match status" value="1"/>
</dbReference>
<reference evidence="14" key="1">
    <citation type="submission" date="2014-01" db="EMBL/GenBank/DDBJ databases">
        <title>The Genome Sequence of Anopheles farauti FAR1 (V2).</title>
        <authorList>
            <consortium name="The Broad Institute Genomics Platform"/>
            <person name="Neafsey D.E."/>
            <person name="Besansky N."/>
            <person name="Howell P."/>
            <person name="Walton C."/>
            <person name="Young S.K."/>
            <person name="Zeng Q."/>
            <person name="Gargeya S."/>
            <person name="Fitzgerald M."/>
            <person name="Haas B."/>
            <person name="Abouelleil A."/>
            <person name="Allen A.W."/>
            <person name="Alvarado L."/>
            <person name="Arachchi H.M."/>
            <person name="Berlin A.M."/>
            <person name="Chapman S.B."/>
            <person name="Gainer-Dewar J."/>
            <person name="Goldberg J."/>
            <person name="Griggs A."/>
            <person name="Gujja S."/>
            <person name="Hansen M."/>
            <person name="Howarth C."/>
            <person name="Imamovic A."/>
            <person name="Ireland A."/>
            <person name="Larimer J."/>
            <person name="McCowan C."/>
            <person name="Murphy C."/>
            <person name="Pearson M."/>
            <person name="Poon T.W."/>
            <person name="Priest M."/>
            <person name="Roberts A."/>
            <person name="Saif S."/>
            <person name="Shea T."/>
            <person name="Sisk P."/>
            <person name="Sykes S."/>
            <person name="Wortman J."/>
            <person name="Nusbaum C."/>
            <person name="Birren B."/>
        </authorList>
    </citation>
    <scope>NUCLEOTIDE SEQUENCE [LARGE SCALE GENOMIC DNA]</scope>
    <source>
        <strain evidence="14">FAR1</strain>
    </source>
</reference>
<keyword evidence="9" id="KW-0645">Protease</keyword>
<feature type="compositionally biased region" description="Acidic residues" evidence="10">
    <location>
        <begin position="284"/>
        <end position="304"/>
    </location>
</feature>
<keyword evidence="2" id="KW-0964">Secreted</keyword>
<evidence type="ECO:0000256" key="4">
    <source>
        <dbReference type="ARBA" id="ARBA00022729"/>
    </source>
</evidence>
<dbReference type="AlphaFoldDB" id="A0A182QEB2"/>
<dbReference type="CDD" id="cd00190">
    <property type="entry name" value="Tryp_SPc"/>
    <property type="match status" value="1"/>
</dbReference>
<comment type="similarity">
    <text evidence="8">Belongs to the peptidase S1 family. CLIP subfamily.</text>
</comment>
<dbReference type="EMBL" id="AXCN02001040">
    <property type="status" value="NOT_ANNOTATED_CDS"/>
    <property type="molecule type" value="Genomic_DNA"/>
</dbReference>
<comment type="subcellular location">
    <subcellularLocation>
        <location evidence="1">Secreted</location>
    </subcellularLocation>
</comment>
<evidence type="ECO:0000313" key="14">
    <source>
        <dbReference type="Proteomes" id="UP000075886"/>
    </source>
</evidence>
<evidence type="ECO:0000256" key="6">
    <source>
        <dbReference type="ARBA" id="ARBA00023157"/>
    </source>
</evidence>
<accession>A0A182QEB2</accession>
<keyword evidence="9" id="KW-0378">Hydrolase</keyword>
<keyword evidence="5" id="KW-0391">Immunity</keyword>
<keyword evidence="9" id="KW-0720">Serine protease</keyword>
<dbReference type="VEuPathDB" id="VectorBase:AFAF008417"/>
<dbReference type="PANTHER" id="PTHR24256">
    <property type="entry name" value="TRYPTASE-RELATED"/>
    <property type="match status" value="1"/>
</dbReference>
<dbReference type="Proteomes" id="UP000075886">
    <property type="component" value="Unassembled WGS sequence"/>
</dbReference>
<evidence type="ECO:0000259" key="12">
    <source>
        <dbReference type="PROSITE" id="PS50240"/>
    </source>
</evidence>
<dbReference type="PROSITE" id="PS00135">
    <property type="entry name" value="TRYPSIN_SER"/>
    <property type="match status" value="1"/>
</dbReference>
<evidence type="ECO:0000256" key="5">
    <source>
        <dbReference type="ARBA" id="ARBA00022859"/>
    </source>
</evidence>
<dbReference type="STRING" id="69004.A0A182QEB2"/>
<feature type="signal peptide" evidence="11">
    <location>
        <begin position="1"/>
        <end position="17"/>
    </location>
</feature>
<keyword evidence="6" id="KW-1015">Disulfide bond</keyword>
<dbReference type="PROSITE" id="PS00134">
    <property type="entry name" value="TRYPSIN_HIS"/>
    <property type="match status" value="1"/>
</dbReference>
<keyword evidence="7" id="KW-0325">Glycoprotein</keyword>
<evidence type="ECO:0000313" key="13">
    <source>
        <dbReference type="EnsemblMetazoa" id="AFAF008417-PA"/>
    </source>
</evidence>
<dbReference type="GO" id="GO:0045087">
    <property type="term" value="P:innate immune response"/>
    <property type="evidence" value="ECO:0007669"/>
    <property type="project" value="UniProtKB-KW"/>
</dbReference>
<dbReference type="SUPFAM" id="SSF50494">
    <property type="entry name" value="Trypsin-like serine proteases"/>
    <property type="match status" value="1"/>
</dbReference>
<dbReference type="PROSITE" id="PS50240">
    <property type="entry name" value="TRYPSIN_DOM"/>
    <property type="match status" value="1"/>
</dbReference>
<keyword evidence="3" id="KW-0399">Innate immunity</keyword>
<dbReference type="InterPro" id="IPR033116">
    <property type="entry name" value="TRYPSIN_SER"/>
</dbReference>
<reference evidence="13" key="2">
    <citation type="submission" date="2020-05" db="UniProtKB">
        <authorList>
            <consortium name="EnsemblMetazoa"/>
        </authorList>
    </citation>
    <scope>IDENTIFICATION</scope>
    <source>
        <strain evidence="13">FAR1</strain>
    </source>
</reference>
<dbReference type="InterPro" id="IPR018114">
    <property type="entry name" value="TRYPSIN_HIS"/>
</dbReference>
<evidence type="ECO:0000256" key="11">
    <source>
        <dbReference type="SAM" id="SignalP"/>
    </source>
</evidence>
<keyword evidence="14" id="KW-1185">Reference proteome</keyword>